<dbReference type="RefSeq" id="WP_189626301.1">
    <property type="nucleotide sequence ID" value="NZ_BNAF01000006.1"/>
</dbReference>
<evidence type="ECO:0000313" key="2">
    <source>
        <dbReference type="EMBL" id="GHE34969.1"/>
    </source>
</evidence>
<sequence>MELKEQPNQPAKQPTFLQIVKHPVTYALMVVVSVFWFVLYYIADSKDNQLDREGVLYERIIEEVRKQNKQEISDQIKPIAAKVDTIKEKADSTFKNINDKLP</sequence>
<evidence type="ECO:0000313" key="3">
    <source>
        <dbReference type="Proteomes" id="UP000620550"/>
    </source>
</evidence>
<dbReference type="Proteomes" id="UP000620550">
    <property type="component" value="Unassembled WGS sequence"/>
</dbReference>
<comment type="caution">
    <text evidence="2">The sequence shown here is derived from an EMBL/GenBank/DDBJ whole genome shotgun (WGS) entry which is preliminary data.</text>
</comment>
<keyword evidence="1" id="KW-1133">Transmembrane helix</keyword>
<proteinExistence type="predicted"/>
<gene>
    <name evidence="2" type="ORF">GCM10017764_17690</name>
</gene>
<dbReference type="EMBL" id="BNAF01000006">
    <property type="protein sequence ID" value="GHE34969.1"/>
    <property type="molecule type" value="Genomic_DNA"/>
</dbReference>
<accession>A0ABQ3HU85</accession>
<keyword evidence="3" id="KW-1185">Reference proteome</keyword>
<protein>
    <submittedName>
        <fullName evidence="2">Uncharacterized protein</fullName>
    </submittedName>
</protein>
<keyword evidence="1" id="KW-0812">Transmembrane</keyword>
<reference evidence="3" key="1">
    <citation type="journal article" date="2019" name="Int. J. Syst. Evol. Microbiol.">
        <title>The Global Catalogue of Microorganisms (GCM) 10K type strain sequencing project: providing services to taxonomists for standard genome sequencing and annotation.</title>
        <authorList>
            <consortium name="The Broad Institute Genomics Platform"/>
            <consortium name="The Broad Institute Genome Sequencing Center for Infectious Disease"/>
            <person name="Wu L."/>
            <person name="Ma J."/>
        </authorList>
    </citation>
    <scope>NUCLEOTIDE SEQUENCE [LARGE SCALE GENOMIC DNA]</scope>
    <source>
        <strain evidence="3">CGMCC 1.12966</strain>
    </source>
</reference>
<feature type="transmembrane region" description="Helical" evidence="1">
    <location>
        <begin position="24"/>
        <end position="43"/>
    </location>
</feature>
<evidence type="ECO:0000256" key="1">
    <source>
        <dbReference type="SAM" id="Phobius"/>
    </source>
</evidence>
<name>A0ABQ3HU85_9SPHI</name>
<organism evidence="2 3">
    <name type="scientific">Sphingobacterium griseoflavum</name>
    <dbReference type="NCBI Taxonomy" id="1474952"/>
    <lineage>
        <taxon>Bacteria</taxon>
        <taxon>Pseudomonadati</taxon>
        <taxon>Bacteroidota</taxon>
        <taxon>Sphingobacteriia</taxon>
        <taxon>Sphingobacteriales</taxon>
        <taxon>Sphingobacteriaceae</taxon>
        <taxon>Sphingobacterium</taxon>
    </lineage>
</organism>
<keyword evidence="1" id="KW-0472">Membrane</keyword>